<dbReference type="Pfam" id="PF16267">
    <property type="entry name" value="DUF4920"/>
    <property type="match status" value="1"/>
</dbReference>
<organism evidence="3 4">
    <name type="scientific">Nannocystis exedens</name>
    <dbReference type="NCBI Taxonomy" id="54"/>
    <lineage>
        <taxon>Bacteria</taxon>
        <taxon>Pseudomonadati</taxon>
        <taxon>Myxococcota</taxon>
        <taxon>Polyangia</taxon>
        <taxon>Nannocystales</taxon>
        <taxon>Nannocystaceae</taxon>
        <taxon>Nannocystis</taxon>
    </lineage>
</organism>
<accession>A0A1I1X4E3</accession>
<feature type="region of interest" description="Disordered" evidence="1">
    <location>
        <begin position="35"/>
        <end position="60"/>
    </location>
</feature>
<dbReference type="STRING" id="54.SAMN02745121_02724"/>
<dbReference type="RefSeq" id="WP_096328905.1">
    <property type="nucleotide sequence ID" value="NZ_FOMX01000007.1"/>
</dbReference>
<dbReference type="EMBL" id="FOMX01000007">
    <property type="protein sequence ID" value="SFE02276.1"/>
    <property type="molecule type" value="Genomic_DNA"/>
</dbReference>
<dbReference type="OrthoDB" id="129527at2"/>
<dbReference type="InterPro" id="IPR032577">
    <property type="entry name" value="DUF4920"/>
</dbReference>
<protein>
    <recommendedName>
        <fullName evidence="5">DUF4920 domain-containing protein</fullName>
    </recommendedName>
</protein>
<evidence type="ECO:0008006" key="5">
    <source>
        <dbReference type="Google" id="ProtNLM"/>
    </source>
</evidence>
<evidence type="ECO:0000313" key="3">
    <source>
        <dbReference type="EMBL" id="SFE02276.1"/>
    </source>
</evidence>
<feature type="region of interest" description="Disordered" evidence="1">
    <location>
        <begin position="76"/>
        <end position="96"/>
    </location>
</feature>
<gene>
    <name evidence="3" type="ORF">SAMN02745121_02724</name>
</gene>
<feature type="compositionally biased region" description="Basic and acidic residues" evidence="1">
    <location>
        <begin position="39"/>
        <end position="60"/>
    </location>
</feature>
<dbReference type="PROSITE" id="PS51257">
    <property type="entry name" value="PROKAR_LIPOPROTEIN"/>
    <property type="match status" value="1"/>
</dbReference>
<proteinExistence type="predicted"/>
<evidence type="ECO:0000313" key="4">
    <source>
        <dbReference type="Proteomes" id="UP000199400"/>
    </source>
</evidence>
<keyword evidence="2" id="KW-0732">Signal</keyword>
<reference evidence="4" key="1">
    <citation type="submission" date="2016-10" db="EMBL/GenBank/DDBJ databases">
        <authorList>
            <person name="Varghese N."/>
            <person name="Submissions S."/>
        </authorList>
    </citation>
    <scope>NUCLEOTIDE SEQUENCE [LARGE SCALE GENOMIC DNA]</scope>
    <source>
        <strain evidence="4">ATCC 25963</strain>
    </source>
</reference>
<evidence type="ECO:0000256" key="2">
    <source>
        <dbReference type="SAM" id="SignalP"/>
    </source>
</evidence>
<dbReference type="Proteomes" id="UP000199400">
    <property type="component" value="Unassembled WGS sequence"/>
</dbReference>
<feature type="chain" id="PRO_5011692850" description="DUF4920 domain-containing protein" evidence="2">
    <location>
        <begin position="19"/>
        <end position="220"/>
    </location>
</feature>
<feature type="signal peptide" evidence="2">
    <location>
        <begin position="1"/>
        <end position="18"/>
    </location>
</feature>
<dbReference type="AlphaFoldDB" id="A0A1I1X4E3"/>
<keyword evidence="4" id="KW-1185">Reference proteome</keyword>
<sequence length="220" mass="22724">MHVRHAILASLLGCTVLACQGGAAAPAAQPAAEPAKVAEPAKAEAPAKPDEKVAAAEKHEGEEGCIYADAHKKEGDEADCPHGGAEGTPNSGEPGHFGAAFALKETRPLGPILAAGKDALPKDAVQVSGTVDSVCQKKGCWMVVKDGDQQARILMKDHGFTVPMDTKGKPVVVEGTLEARTFTEAQVKHLEKDAGKDPASASGERTEYVLTASGVKIQNS</sequence>
<name>A0A1I1X4E3_9BACT</name>
<evidence type="ECO:0000256" key="1">
    <source>
        <dbReference type="SAM" id="MobiDB-lite"/>
    </source>
</evidence>